<dbReference type="InterPro" id="IPR014710">
    <property type="entry name" value="RmlC-like_jellyroll"/>
</dbReference>
<dbReference type="RefSeq" id="WP_119787935.1">
    <property type="nucleotide sequence ID" value="NZ_QYUQ01000002.1"/>
</dbReference>
<accession>A0A3A3G908</accession>
<keyword evidence="3" id="KW-1185">Reference proteome</keyword>
<dbReference type="SUPFAM" id="SSF51182">
    <property type="entry name" value="RmlC-like cupins"/>
    <property type="match status" value="1"/>
</dbReference>
<dbReference type="Proteomes" id="UP000266327">
    <property type="component" value="Unassembled WGS sequence"/>
</dbReference>
<dbReference type="InterPro" id="IPR011051">
    <property type="entry name" value="RmlC_Cupin_sf"/>
</dbReference>
<gene>
    <name evidence="2" type="ORF">D3878_15525</name>
</gene>
<dbReference type="Pfam" id="PF07883">
    <property type="entry name" value="Cupin_2"/>
    <property type="match status" value="1"/>
</dbReference>
<name>A0A3A3G908_9BURK</name>
<organism evidence="2 3">
    <name type="scientific">Noviherbaspirillum sedimenti</name>
    <dbReference type="NCBI Taxonomy" id="2320865"/>
    <lineage>
        <taxon>Bacteria</taxon>
        <taxon>Pseudomonadati</taxon>
        <taxon>Pseudomonadota</taxon>
        <taxon>Betaproteobacteria</taxon>
        <taxon>Burkholderiales</taxon>
        <taxon>Oxalobacteraceae</taxon>
        <taxon>Noviherbaspirillum</taxon>
    </lineage>
</organism>
<evidence type="ECO:0000313" key="2">
    <source>
        <dbReference type="EMBL" id="RJG04461.1"/>
    </source>
</evidence>
<comment type="caution">
    <text evidence="2">The sequence shown here is derived from an EMBL/GenBank/DDBJ whole genome shotgun (WGS) entry which is preliminary data.</text>
</comment>
<protein>
    <submittedName>
        <fullName evidence="2">Cupin domain-containing protein</fullName>
    </submittedName>
</protein>
<dbReference type="InterPro" id="IPR052538">
    <property type="entry name" value="Flavonoid_dioxygenase-like"/>
</dbReference>
<proteinExistence type="predicted"/>
<evidence type="ECO:0000259" key="1">
    <source>
        <dbReference type="Pfam" id="PF07883"/>
    </source>
</evidence>
<feature type="domain" description="Cupin type-2" evidence="1">
    <location>
        <begin position="45"/>
        <end position="112"/>
    </location>
</feature>
<dbReference type="OrthoDB" id="2648023at2"/>
<evidence type="ECO:0000313" key="3">
    <source>
        <dbReference type="Proteomes" id="UP000266327"/>
    </source>
</evidence>
<dbReference type="Gene3D" id="2.60.120.10">
    <property type="entry name" value="Jelly Rolls"/>
    <property type="match status" value="1"/>
</dbReference>
<dbReference type="InterPro" id="IPR013096">
    <property type="entry name" value="Cupin_2"/>
</dbReference>
<reference evidence="3" key="1">
    <citation type="submission" date="2018-09" db="EMBL/GenBank/DDBJ databases">
        <authorList>
            <person name="Zhu H."/>
        </authorList>
    </citation>
    <scope>NUCLEOTIDE SEQUENCE [LARGE SCALE GENOMIC DNA]</scope>
    <source>
        <strain evidence="3">K1S02-23</strain>
    </source>
</reference>
<dbReference type="PANTHER" id="PTHR43346:SF1">
    <property type="entry name" value="QUERCETIN 2,3-DIOXYGENASE-RELATED"/>
    <property type="match status" value="1"/>
</dbReference>
<dbReference type="AlphaFoldDB" id="A0A3A3G908"/>
<dbReference type="PANTHER" id="PTHR43346">
    <property type="entry name" value="LIGAND BINDING DOMAIN PROTEIN, PUTATIVE (AFU_ORTHOLOGUE AFUA_6G14370)-RELATED"/>
    <property type="match status" value="1"/>
</dbReference>
<sequence length="125" mass="13939">MKKSYFIRMEDVTPYHPANHHGTSNYRLISEETVGAKHLEMLIGVIEKNQGALPHAHPDIEQVCYLLEGTATAEVNGERRNMVPGDCCFFPAGVPHVFTATSDEPVKLMVIYSPPYGEDPSKVIR</sequence>
<dbReference type="EMBL" id="QYUQ01000002">
    <property type="protein sequence ID" value="RJG04461.1"/>
    <property type="molecule type" value="Genomic_DNA"/>
</dbReference>